<keyword evidence="1" id="KW-1133">Transmembrane helix</keyword>
<keyword evidence="1" id="KW-0812">Transmembrane</keyword>
<feature type="transmembrane region" description="Helical" evidence="1">
    <location>
        <begin position="65"/>
        <end position="84"/>
    </location>
</feature>
<keyword evidence="3" id="KW-1185">Reference proteome</keyword>
<sequence length="157" mass="19083">MIILYLSVIIFNFLALYTNKRLTGSQVLHIWSFTITFQLMFDVFIDLKYKGYWYFTQGIDWVGLPAYTILIPPVNVIFLNWFPYGSSLIKRVGYFVVWEFFLLLYEMIAKLPEPWGYFRYGWWNIWYSFCINPLLLCTVLLYYKWVLRLERKTLNNV</sequence>
<reference evidence="2 3" key="1">
    <citation type="submission" date="2020-11" db="EMBL/GenBank/DDBJ databases">
        <title>Taxonomic evaluation of the Bacillus sporothermodurans group of bacteria based on whole genome sequences.</title>
        <authorList>
            <person name="Fiedler G."/>
            <person name="Herbstmann A.-D."/>
            <person name="Doll E."/>
            <person name="Wenning M."/>
            <person name="Brinks E."/>
            <person name="Kabisch J."/>
            <person name="Breitenwieser F."/>
            <person name="Lappann M."/>
            <person name="Boehnlein C."/>
            <person name="Franz C."/>
        </authorList>
    </citation>
    <scope>NUCLEOTIDE SEQUENCE [LARGE SCALE GENOMIC DNA]</scope>
    <source>
        <strain evidence="2 3">JCM 19841</strain>
    </source>
</reference>
<feature type="transmembrane region" description="Helical" evidence="1">
    <location>
        <begin position="91"/>
        <end position="108"/>
    </location>
</feature>
<dbReference type="RefSeq" id="WP_202777947.1">
    <property type="nucleotide sequence ID" value="NZ_CP065425.1"/>
</dbReference>
<keyword evidence="1" id="KW-0472">Membrane</keyword>
<gene>
    <name evidence="2" type="ORF">I5776_18235</name>
</gene>
<organism evidence="2 3">
    <name type="scientific">Heyndrickxia vini</name>
    <dbReference type="NCBI Taxonomy" id="1476025"/>
    <lineage>
        <taxon>Bacteria</taxon>
        <taxon>Bacillati</taxon>
        <taxon>Bacillota</taxon>
        <taxon>Bacilli</taxon>
        <taxon>Bacillales</taxon>
        <taxon>Bacillaceae</taxon>
        <taxon>Heyndrickxia</taxon>
    </lineage>
</organism>
<evidence type="ECO:0000256" key="1">
    <source>
        <dbReference type="SAM" id="Phobius"/>
    </source>
</evidence>
<dbReference type="EMBL" id="CP065425">
    <property type="protein sequence ID" value="QQZ08931.1"/>
    <property type="molecule type" value="Genomic_DNA"/>
</dbReference>
<accession>A0ABX7E017</accession>
<protein>
    <submittedName>
        <fullName evidence="2">Uncharacterized protein</fullName>
    </submittedName>
</protein>
<name>A0ABX7E017_9BACI</name>
<feature type="transmembrane region" description="Helical" evidence="1">
    <location>
        <begin position="120"/>
        <end position="143"/>
    </location>
</feature>
<evidence type="ECO:0000313" key="3">
    <source>
        <dbReference type="Proteomes" id="UP000595691"/>
    </source>
</evidence>
<proteinExistence type="predicted"/>
<evidence type="ECO:0000313" key="2">
    <source>
        <dbReference type="EMBL" id="QQZ08931.1"/>
    </source>
</evidence>
<dbReference type="Proteomes" id="UP000595691">
    <property type="component" value="Chromosome"/>
</dbReference>